<evidence type="ECO:0000313" key="1">
    <source>
        <dbReference type="EMBL" id="KAK4422566.1"/>
    </source>
</evidence>
<dbReference type="AlphaFoldDB" id="A0AAE1Y3I4"/>
<proteinExistence type="predicted"/>
<organism evidence="1 2">
    <name type="scientific">Sesamum alatum</name>
    <dbReference type="NCBI Taxonomy" id="300844"/>
    <lineage>
        <taxon>Eukaryota</taxon>
        <taxon>Viridiplantae</taxon>
        <taxon>Streptophyta</taxon>
        <taxon>Embryophyta</taxon>
        <taxon>Tracheophyta</taxon>
        <taxon>Spermatophyta</taxon>
        <taxon>Magnoliopsida</taxon>
        <taxon>eudicotyledons</taxon>
        <taxon>Gunneridae</taxon>
        <taxon>Pentapetalae</taxon>
        <taxon>asterids</taxon>
        <taxon>lamiids</taxon>
        <taxon>Lamiales</taxon>
        <taxon>Pedaliaceae</taxon>
        <taxon>Sesamum</taxon>
    </lineage>
</organism>
<protein>
    <submittedName>
        <fullName evidence="1">Uncharacterized protein</fullName>
    </submittedName>
</protein>
<evidence type="ECO:0000313" key="2">
    <source>
        <dbReference type="Proteomes" id="UP001293254"/>
    </source>
</evidence>
<keyword evidence="2" id="KW-1185">Reference proteome</keyword>
<sequence>MSALLIGSENLPGHLLTKKYDLGFSSIGKAWSTFDDCSCDFDEFSEQYLLDKSSRLVGKVKDRKMVVCRGVFRNVIKGGFSNPFFLSKLWFTRIWLLNGPPPRLVLDPVYPKSYLRAAVMEPGLDMGPL</sequence>
<comment type="caution">
    <text evidence="1">The sequence shown here is derived from an EMBL/GenBank/DDBJ whole genome shotgun (WGS) entry which is preliminary data.</text>
</comment>
<accession>A0AAE1Y3I4</accession>
<reference evidence="1" key="1">
    <citation type="submission" date="2020-06" db="EMBL/GenBank/DDBJ databases">
        <authorList>
            <person name="Li T."/>
            <person name="Hu X."/>
            <person name="Zhang T."/>
            <person name="Song X."/>
            <person name="Zhang H."/>
            <person name="Dai N."/>
            <person name="Sheng W."/>
            <person name="Hou X."/>
            <person name="Wei L."/>
        </authorList>
    </citation>
    <scope>NUCLEOTIDE SEQUENCE</scope>
    <source>
        <strain evidence="1">3651</strain>
        <tissue evidence="1">Leaf</tissue>
    </source>
</reference>
<reference evidence="1" key="2">
    <citation type="journal article" date="2024" name="Plant">
        <title>Genomic evolution and insights into agronomic trait innovations of Sesamum species.</title>
        <authorList>
            <person name="Miao H."/>
            <person name="Wang L."/>
            <person name="Qu L."/>
            <person name="Liu H."/>
            <person name="Sun Y."/>
            <person name="Le M."/>
            <person name="Wang Q."/>
            <person name="Wei S."/>
            <person name="Zheng Y."/>
            <person name="Lin W."/>
            <person name="Duan Y."/>
            <person name="Cao H."/>
            <person name="Xiong S."/>
            <person name="Wang X."/>
            <person name="Wei L."/>
            <person name="Li C."/>
            <person name="Ma Q."/>
            <person name="Ju M."/>
            <person name="Zhao R."/>
            <person name="Li G."/>
            <person name="Mu C."/>
            <person name="Tian Q."/>
            <person name="Mei H."/>
            <person name="Zhang T."/>
            <person name="Gao T."/>
            <person name="Zhang H."/>
        </authorList>
    </citation>
    <scope>NUCLEOTIDE SEQUENCE</scope>
    <source>
        <strain evidence="1">3651</strain>
    </source>
</reference>
<dbReference type="EMBL" id="JACGWO010000007">
    <property type="protein sequence ID" value="KAK4422566.1"/>
    <property type="molecule type" value="Genomic_DNA"/>
</dbReference>
<gene>
    <name evidence="1" type="ORF">Salat_1839100</name>
</gene>
<name>A0AAE1Y3I4_9LAMI</name>
<dbReference type="Proteomes" id="UP001293254">
    <property type="component" value="Unassembled WGS sequence"/>
</dbReference>